<feature type="compositionally biased region" description="Basic and acidic residues" evidence="1">
    <location>
        <begin position="22"/>
        <end position="36"/>
    </location>
</feature>
<accession>A0ABN9G8Y9</accession>
<dbReference type="EMBL" id="CATNWA010018011">
    <property type="protein sequence ID" value="CAI9604687.1"/>
    <property type="molecule type" value="Genomic_DNA"/>
</dbReference>
<proteinExistence type="predicted"/>
<keyword evidence="3" id="KW-1185">Reference proteome</keyword>
<feature type="compositionally biased region" description="Basic and acidic residues" evidence="1">
    <location>
        <begin position="43"/>
        <end position="67"/>
    </location>
</feature>
<evidence type="ECO:0000313" key="2">
    <source>
        <dbReference type="EMBL" id="CAI9604687.1"/>
    </source>
</evidence>
<gene>
    <name evidence="2" type="ORF">SPARVUS_LOCUS13495281</name>
</gene>
<protein>
    <submittedName>
        <fullName evidence="2">Uncharacterized protein</fullName>
    </submittedName>
</protein>
<comment type="caution">
    <text evidence="2">The sequence shown here is derived from an EMBL/GenBank/DDBJ whole genome shotgun (WGS) entry which is preliminary data.</text>
</comment>
<name>A0ABN9G8Y9_9NEOB</name>
<dbReference type="Proteomes" id="UP001162483">
    <property type="component" value="Unassembled WGS sequence"/>
</dbReference>
<organism evidence="2 3">
    <name type="scientific">Staurois parvus</name>
    <dbReference type="NCBI Taxonomy" id="386267"/>
    <lineage>
        <taxon>Eukaryota</taxon>
        <taxon>Metazoa</taxon>
        <taxon>Chordata</taxon>
        <taxon>Craniata</taxon>
        <taxon>Vertebrata</taxon>
        <taxon>Euteleostomi</taxon>
        <taxon>Amphibia</taxon>
        <taxon>Batrachia</taxon>
        <taxon>Anura</taxon>
        <taxon>Neobatrachia</taxon>
        <taxon>Ranoidea</taxon>
        <taxon>Ranidae</taxon>
        <taxon>Staurois</taxon>
    </lineage>
</organism>
<feature type="region of interest" description="Disordered" evidence="1">
    <location>
        <begin position="1"/>
        <end position="67"/>
    </location>
</feature>
<evidence type="ECO:0000313" key="3">
    <source>
        <dbReference type="Proteomes" id="UP001162483"/>
    </source>
</evidence>
<reference evidence="2" key="1">
    <citation type="submission" date="2023-05" db="EMBL/GenBank/DDBJ databases">
        <authorList>
            <person name="Stuckert A."/>
        </authorList>
    </citation>
    <scope>NUCLEOTIDE SEQUENCE</scope>
</reference>
<evidence type="ECO:0000256" key="1">
    <source>
        <dbReference type="SAM" id="MobiDB-lite"/>
    </source>
</evidence>
<feature type="non-terminal residue" evidence="2">
    <location>
        <position position="1"/>
    </location>
</feature>
<sequence>GDTDIVNAGVQGRPDIMNAGSRDTRYSEMQGPRRADIVNAETGRADKVNAGSKESRYSECRDRGDRI</sequence>